<accession>A0AAD6IHZ4</accession>
<proteinExistence type="predicted"/>
<dbReference type="Proteomes" id="UP001219568">
    <property type="component" value="Unassembled WGS sequence"/>
</dbReference>
<comment type="caution">
    <text evidence="1">The sequence shown here is derived from an EMBL/GenBank/DDBJ whole genome shotgun (WGS) entry which is preliminary data.</text>
</comment>
<protein>
    <submittedName>
        <fullName evidence="1">Uncharacterized protein</fullName>
    </submittedName>
</protein>
<dbReference type="AlphaFoldDB" id="A0AAD6IHZ4"/>
<reference evidence="1" key="2">
    <citation type="submission" date="2023-01" db="EMBL/GenBank/DDBJ databases">
        <authorList>
            <person name="Petersen C."/>
        </authorList>
    </citation>
    <scope>NUCLEOTIDE SEQUENCE</scope>
    <source>
        <strain evidence="1">IBT 15450</strain>
    </source>
</reference>
<gene>
    <name evidence="1" type="ORF">N7460_001451</name>
</gene>
<evidence type="ECO:0000313" key="1">
    <source>
        <dbReference type="EMBL" id="KAJ6050917.1"/>
    </source>
</evidence>
<evidence type="ECO:0000313" key="2">
    <source>
        <dbReference type="Proteomes" id="UP001219568"/>
    </source>
</evidence>
<organism evidence="1 2">
    <name type="scientific">Penicillium canescens</name>
    <dbReference type="NCBI Taxonomy" id="5083"/>
    <lineage>
        <taxon>Eukaryota</taxon>
        <taxon>Fungi</taxon>
        <taxon>Dikarya</taxon>
        <taxon>Ascomycota</taxon>
        <taxon>Pezizomycotina</taxon>
        <taxon>Eurotiomycetes</taxon>
        <taxon>Eurotiomycetidae</taxon>
        <taxon>Eurotiales</taxon>
        <taxon>Aspergillaceae</taxon>
        <taxon>Penicillium</taxon>
    </lineage>
</organism>
<sequence length="109" mass="12252">MNSPTHTIDPDGEVIIILRNANSPFVQLDSDIFPWLSGDARGSHEVAEVSKYLFGQPELSRKEKRKNKKKKKDTKSKYGTIPTALEFTSPNEGKPLLYNALCYIMPSVI</sequence>
<name>A0AAD6IHZ4_PENCN</name>
<dbReference type="EMBL" id="JAQJZL010000002">
    <property type="protein sequence ID" value="KAJ6050917.1"/>
    <property type="molecule type" value="Genomic_DNA"/>
</dbReference>
<keyword evidence="2" id="KW-1185">Reference proteome</keyword>
<reference evidence="1" key="1">
    <citation type="journal article" date="2023" name="IMA Fungus">
        <title>Comparative genomic study of the Penicillium genus elucidates a diverse pangenome and 15 lateral gene transfer events.</title>
        <authorList>
            <person name="Petersen C."/>
            <person name="Sorensen T."/>
            <person name="Nielsen M.R."/>
            <person name="Sondergaard T.E."/>
            <person name="Sorensen J.L."/>
            <person name="Fitzpatrick D.A."/>
            <person name="Frisvad J.C."/>
            <person name="Nielsen K.L."/>
        </authorList>
    </citation>
    <scope>NUCLEOTIDE SEQUENCE</scope>
    <source>
        <strain evidence="1">IBT 15450</strain>
    </source>
</reference>